<comment type="caution">
    <text evidence="2">The sequence shown here is derived from an EMBL/GenBank/DDBJ whole genome shotgun (WGS) entry which is preliminary data.</text>
</comment>
<feature type="region of interest" description="Disordered" evidence="1">
    <location>
        <begin position="177"/>
        <end position="208"/>
    </location>
</feature>
<gene>
    <name evidence="2" type="ORF">ACO22_00332</name>
</gene>
<feature type="region of interest" description="Disordered" evidence="1">
    <location>
        <begin position="88"/>
        <end position="126"/>
    </location>
</feature>
<dbReference type="EMBL" id="LZYO01000006">
    <property type="protein sequence ID" value="ODH45128.1"/>
    <property type="molecule type" value="Genomic_DNA"/>
</dbReference>
<organism evidence="2 3">
    <name type="scientific">Paracoccidioides brasiliensis</name>
    <dbReference type="NCBI Taxonomy" id="121759"/>
    <lineage>
        <taxon>Eukaryota</taxon>
        <taxon>Fungi</taxon>
        <taxon>Dikarya</taxon>
        <taxon>Ascomycota</taxon>
        <taxon>Pezizomycotina</taxon>
        <taxon>Eurotiomycetes</taxon>
        <taxon>Eurotiomycetidae</taxon>
        <taxon>Onygenales</taxon>
        <taxon>Ajellomycetaceae</taxon>
        <taxon>Paracoccidioides</taxon>
    </lineage>
</organism>
<sequence length="573" mass="64309">MSGNFDFPGSSDRNNRPGSPADRAQYRTRLNTRLQHLQGLLDSRMSRWRETARESTYNVFHEELQALEGIIDSHVENDTGNIGERIGFERGQQADTSVPVTIQPRSEQGRRSNEPTTGQRRPRMGAADRLNIAMDATDADTRRTTSFGEWDNLRRAAVRTSGTSFNSALDEPVPLAGLSLPASQDRAAESRGSRWRPKRRKLDSDDKREGIQGFSYGHFGQVVPGALEMEIVSCDGGTYETNGENSYPENVLLNDSSVYCTKSDRCNLILRHQGETPFCLKKIVIKAPKSGFDAPIQEGMIFVSMTSDELLARTAQYQIVYSPSRLRSRRRRHARGHFSQRYLSSTRSPLQSLERAALTGPGSWSDSDNEPTTLSSNTRFSLHRSSSSDLRITTQFNDKSDDDINNEDPSSLADIDRMRLEQLESEVICPDFDTDSDGSYELAADSLLRDQRRLRRRMRQVVNAVEAVGNLTSRGRRRLAPSLIEPSSSLRSRDALNHSNATSSSDTEVMKPHARFFIEKEKSMVSIKFDPPVSGRFILIKLWSPFSGGNIDIQSVVAHGFAGPRFFPAMQFR</sequence>
<accession>A0A1D2JPL6</accession>
<feature type="compositionally biased region" description="Polar residues" evidence="1">
    <location>
        <begin position="342"/>
        <end position="351"/>
    </location>
</feature>
<feature type="compositionally biased region" description="Basic residues" evidence="1">
    <location>
        <begin position="328"/>
        <end position="338"/>
    </location>
</feature>
<dbReference type="AlphaFoldDB" id="A0A1D2JPL6"/>
<reference evidence="2 3" key="1">
    <citation type="submission" date="2016-06" db="EMBL/GenBank/DDBJ databases">
        <authorList>
            <person name="Kjaerup R.B."/>
            <person name="Dalgaard T.S."/>
            <person name="Juul-Madsen H.R."/>
        </authorList>
    </citation>
    <scope>NUCLEOTIDE SEQUENCE [LARGE SCALE GENOMIC DNA]</scope>
    <source>
        <strain evidence="2 3">Pb300</strain>
    </source>
</reference>
<feature type="region of interest" description="Disordered" evidence="1">
    <location>
        <begin position="1"/>
        <end position="23"/>
    </location>
</feature>
<evidence type="ECO:0000313" key="2">
    <source>
        <dbReference type="EMBL" id="ODH45128.1"/>
    </source>
</evidence>
<dbReference type="OMA" id="WPENILR"/>
<feature type="compositionally biased region" description="Polar residues" evidence="1">
    <location>
        <begin position="93"/>
        <end position="106"/>
    </location>
</feature>
<evidence type="ECO:0000256" key="1">
    <source>
        <dbReference type="SAM" id="MobiDB-lite"/>
    </source>
</evidence>
<feature type="region of interest" description="Disordered" evidence="1">
    <location>
        <begin position="328"/>
        <end position="381"/>
    </location>
</feature>
<dbReference type="Proteomes" id="UP000242814">
    <property type="component" value="Unassembled WGS sequence"/>
</dbReference>
<proteinExistence type="predicted"/>
<dbReference type="VEuPathDB" id="FungiDB:PADG_02198"/>
<feature type="compositionally biased region" description="Polar residues" evidence="1">
    <location>
        <begin position="362"/>
        <end position="381"/>
    </location>
</feature>
<dbReference type="VEuPathDB" id="FungiDB:PABG_12418"/>
<protein>
    <submittedName>
        <fullName evidence="2">Uncharacterized protein</fullName>
    </submittedName>
</protein>
<name>A0A1D2JPL6_PARBR</name>
<evidence type="ECO:0000313" key="3">
    <source>
        <dbReference type="Proteomes" id="UP000242814"/>
    </source>
</evidence>